<feature type="signal peptide" evidence="1">
    <location>
        <begin position="1"/>
        <end position="31"/>
    </location>
</feature>
<dbReference type="InterPro" id="IPR012334">
    <property type="entry name" value="Pectin_lyas_fold"/>
</dbReference>
<dbReference type="SMART" id="SM00710">
    <property type="entry name" value="PbH1"/>
    <property type="match status" value="6"/>
</dbReference>
<comment type="caution">
    <text evidence="2">The sequence shown here is derived from an EMBL/GenBank/DDBJ whole genome shotgun (WGS) entry which is preliminary data.</text>
</comment>
<keyword evidence="1" id="KW-0732">Signal</keyword>
<dbReference type="SUPFAM" id="SSF51126">
    <property type="entry name" value="Pectin lyase-like"/>
    <property type="match status" value="1"/>
</dbReference>
<dbReference type="InterPro" id="IPR006626">
    <property type="entry name" value="PbH1"/>
</dbReference>
<organism evidence="2 3">
    <name type="scientific">Rhizomicrobium electricum</name>
    <dbReference type="NCBI Taxonomy" id="480070"/>
    <lineage>
        <taxon>Bacteria</taxon>
        <taxon>Pseudomonadati</taxon>
        <taxon>Pseudomonadota</taxon>
        <taxon>Alphaproteobacteria</taxon>
        <taxon>Micropepsales</taxon>
        <taxon>Micropepsaceae</taxon>
        <taxon>Rhizomicrobium</taxon>
    </lineage>
</organism>
<evidence type="ECO:0000256" key="1">
    <source>
        <dbReference type="SAM" id="SignalP"/>
    </source>
</evidence>
<dbReference type="InterPro" id="IPR011050">
    <property type="entry name" value="Pectin_lyase_fold/virulence"/>
</dbReference>
<evidence type="ECO:0000313" key="3">
    <source>
        <dbReference type="Proteomes" id="UP001499951"/>
    </source>
</evidence>
<keyword evidence="3" id="KW-1185">Reference proteome</keyword>
<dbReference type="Gene3D" id="2.160.20.10">
    <property type="entry name" value="Single-stranded right-handed beta-helix, Pectin lyase-like"/>
    <property type="match status" value="1"/>
</dbReference>
<reference evidence="2 3" key="1">
    <citation type="journal article" date="2019" name="Int. J. Syst. Evol. Microbiol.">
        <title>The Global Catalogue of Microorganisms (GCM) 10K type strain sequencing project: providing services to taxonomists for standard genome sequencing and annotation.</title>
        <authorList>
            <consortium name="The Broad Institute Genomics Platform"/>
            <consortium name="The Broad Institute Genome Sequencing Center for Infectious Disease"/>
            <person name="Wu L."/>
            <person name="Ma J."/>
        </authorList>
    </citation>
    <scope>NUCLEOTIDE SEQUENCE [LARGE SCALE GENOMIC DNA]</scope>
    <source>
        <strain evidence="2 3">JCM 15089</strain>
    </source>
</reference>
<dbReference type="RefSeq" id="WP_166932471.1">
    <property type="nucleotide sequence ID" value="NZ_BAAADD010000002.1"/>
</dbReference>
<name>A0ABN1EB46_9PROT</name>
<sequence length="379" mass="38667">MPKLRVLLKAASVFVPVSFMFSVIPVTPAAAKILTVGAGQQYTTIAAAASVVRSGDTINVMPGNYGCANFGQYNNFTIQGVGGGVNVSGAVCSSKGLFVFGGKGITVKNISFSGATASDGNGAGIRFQGQNLNVVNCGFRNNQNGILSDYNVFSTVNVTGSVFDHNGTCVSSKGCGHAIYAGHVGVLNVQNSTFTDTQSGHSIKSRANATYVIGNTIKDGQTGTASYLIDVPDGGAVTIAGNTLEKGPKSSNHTAAIAIAEESKSNPAGAILITNNRFQNDTNTNEFIWNQSGHDAIIAGNVLTGNSTKVKTGLGTVTSGRAVVSVLGESGLLPGGESGPATGGDAAQTNVTNVPEPNGIFYLAGGLILLGWILRRKKG</sequence>
<proteinExistence type="predicted"/>
<dbReference type="EMBL" id="BAAADD010000002">
    <property type="protein sequence ID" value="GAA0562924.1"/>
    <property type="molecule type" value="Genomic_DNA"/>
</dbReference>
<accession>A0ABN1EB46</accession>
<dbReference type="Proteomes" id="UP001499951">
    <property type="component" value="Unassembled WGS sequence"/>
</dbReference>
<protein>
    <submittedName>
        <fullName evidence="2">Right-handed parallel beta-helix repeat-containing protein</fullName>
    </submittedName>
</protein>
<evidence type="ECO:0000313" key="2">
    <source>
        <dbReference type="EMBL" id="GAA0562924.1"/>
    </source>
</evidence>
<gene>
    <name evidence="2" type="ORF">GCM10008942_09200</name>
</gene>
<feature type="chain" id="PRO_5046766412" evidence="1">
    <location>
        <begin position="32"/>
        <end position="379"/>
    </location>
</feature>